<evidence type="ECO:0000313" key="11">
    <source>
        <dbReference type="EMBL" id="CAH8376424.1"/>
    </source>
</evidence>
<dbReference type="AlphaFoldDB" id="A0ABC8L5D9"/>
<dbReference type="GO" id="GO:0004553">
    <property type="term" value="F:hydrolase activity, hydrolyzing O-glycosyl compounds"/>
    <property type="evidence" value="ECO:0007669"/>
    <property type="project" value="UniProtKB-ARBA"/>
</dbReference>
<dbReference type="InterPro" id="IPR000743">
    <property type="entry name" value="Glyco_hydro_28"/>
</dbReference>
<comment type="similarity">
    <text evidence="2 9">Belongs to the glycosyl hydrolase 28 family.</text>
</comment>
<keyword evidence="12" id="KW-1185">Reference proteome</keyword>
<comment type="subcellular location">
    <subcellularLocation>
        <location evidence="1">Secreted</location>
        <location evidence="1">Cell wall</location>
    </subcellularLocation>
</comment>
<sequence>MAFIASALKALCLSLLFIAVVASRPTTRPKVFNVQHYGAKPDGRTDNANAFTSIWKRACARKSGSSKIYVPKGKFYLGGVEFIGPCKNQIEFVIDGILLAPSNPSDIKNETWINFMHINNLSISGAGTLDGQGKESWPRNDCSRNTSCPKLAKTMGFAFVNYSSITGITSLNSKMGHFDFLSVHHFNITGVTITAPGDSPNTDGLKFGFCSDIHISNTNIGTGDDCIAILSGTTNMDISNVMCGPGHGISVGSLGKYKEEKDVTGLTVRHTVFNGTSNGIRIKTWESSASNIVVSNFVYENIHMINVGNPINIDQKYCPYPPCEKKGESHVQIQYILLKNIHGTSKNKVAVNLQCSKSYPCKNIELIDIDLEHKGSPSTAVCENVHGSAHGKMVPQQCLN</sequence>
<evidence type="ECO:0000256" key="9">
    <source>
        <dbReference type="RuleBase" id="RU361169"/>
    </source>
</evidence>
<evidence type="ECO:0000256" key="3">
    <source>
        <dbReference type="ARBA" id="ARBA00022512"/>
    </source>
</evidence>
<evidence type="ECO:0008006" key="13">
    <source>
        <dbReference type="Google" id="ProtNLM"/>
    </source>
</evidence>
<keyword evidence="7" id="KW-0961">Cell wall biogenesis/degradation</keyword>
<evidence type="ECO:0000256" key="7">
    <source>
        <dbReference type="ARBA" id="ARBA00023316"/>
    </source>
</evidence>
<proteinExistence type="inferred from homology"/>
<keyword evidence="5 9" id="KW-0378">Hydrolase</keyword>
<dbReference type="InterPro" id="IPR011050">
    <property type="entry name" value="Pectin_lyase_fold/virulence"/>
</dbReference>
<dbReference type="PROSITE" id="PS00502">
    <property type="entry name" value="POLYGALACTURONASE"/>
    <property type="match status" value="1"/>
</dbReference>
<dbReference type="PANTHER" id="PTHR31375">
    <property type="match status" value="1"/>
</dbReference>
<dbReference type="SMART" id="SM00710">
    <property type="entry name" value="PbH1"/>
    <property type="match status" value="5"/>
</dbReference>
<keyword evidence="4" id="KW-0964">Secreted</keyword>
<evidence type="ECO:0000256" key="8">
    <source>
        <dbReference type="PROSITE-ProRule" id="PRU10052"/>
    </source>
</evidence>
<comment type="caution">
    <text evidence="11">The sequence shown here is derived from an EMBL/GenBank/DDBJ whole genome shotgun (WGS) entry which is preliminary data.</text>
</comment>
<feature type="signal peptide" evidence="10">
    <location>
        <begin position="1"/>
        <end position="23"/>
    </location>
</feature>
<evidence type="ECO:0000256" key="5">
    <source>
        <dbReference type="ARBA" id="ARBA00022801"/>
    </source>
</evidence>
<evidence type="ECO:0000256" key="2">
    <source>
        <dbReference type="ARBA" id="ARBA00008834"/>
    </source>
</evidence>
<keyword evidence="3" id="KW-0134">Cell wall</keyword>
<feature type="chain" id="PRO_5044764770" description="Polygalacturonase" evidence="10">
    <location>
        <begin position="24"/>
        <end position="400"/>
    </location>
</feature>
<accession>A0ABC8L5D9</accession>
<protein>
    <recommendedName>
        <fullName evidence="13">Polygalacturonase</fullName>
    </recommendedName>
</protein>
<evidence type="ECO:0000256" key="6">
    <source>
        <dbReference type="ARBA" id="ARBA00023295"/>
    </source>
</evidence>
<keyword evidence="10" id="KW-0732">Signal</keyword>
<feature type="active site" evidence="8">
    <location>
        <position position="247"/>
    </location>
</feature>
<dbReference type="Proteomes" id="UP001642260">
    <property type="component" value="Unassembled WGS sequence"/>
</dbReference>
<name>A0ABC8L5D9_ERUVS</name>
<evidence type="ECO:0000256" key="4">
    <source>
        <dbReference type="ARBA" id="ARBA00022525"/>
    </source>
</evidence>
<dbReference type="EMBL" id="CAKOAT010464042">
    <property type="protein sequence ID" value="CAH8376424.1"/>
    <property type="molecule type" value="Genomic_DNA"/>
</dbReference>
<reference evidence="11 12" key="1">
    <citation type="submission" date="2022-03" db="EMBL/GenBank/DDBJ databases">
        <authorList>
            <person name="Macdonald S."/>
            <person name="Ahmed S."/>
            <person name="Newling K."/>
        </authorList>
    </citation>
    <scope>NUCLEOTIDE SEQUENCE [LARGE SCALE GENOMIC DNA]</scope>
</reference>
<dbReference type="GO" id="GO:0071555">
    <property type="term" value="P:cell wall organization"/>
    <property type="evidence" value="ECO:0007669"/>
    <property type="project" value="UniProtKB-KW"/>
</dbReference>
<gene>
    <name evidence="11" type="ORF">ERUC_LOCUS32373</name>
</gene>
<organism evidence="11 12">
    <name type="scientific">Eruca vesicaria subsp. sativa</name>
    <name type="common">Garden rocket</name>
    <name type="synonym">Eruca sativa</name>
    <dbReference type="NCBI Taxonomy" id="29727"/>
    <lineage>
        <taxon>Eukaryota</taxon>
        <taxon>Viridiplantae</taxon>
        <taxon>Streptophyta</taxon>
        <taxon>Embryophyta</taxon>
        <taxon>Tracheophyta</taxon>
        <taxon>Spermatophyta</taxon>
        <taxon>Magnoliopsida</taxon>
        <taxon>eudicotyledons</taxon>
        <taxon>Gunneridae</taxon>
        <taxon>Pentapetalae</taxon>
        <taxon>rosids</taxon>
        <taxon>malvids</taxon>
        <taxon>Brassicales</taxon>
        <taxon>Brassicaceae</taxon>
        <taxon>Brassiceae</taxon>
        <taxon>Eruca</taxon>
    </lineage>
</organism>
<evidence type="ECO:0000256" key="10">
    <source>
        <dbReference type="SAM" id="SignalP"/>
    </source>
</evidence>
<keyword evidence="6 9" id="KW-0326">Glycosidase</keyword>
<evidence type="ECO:0000313" key="12">
    <source>
        <dbReference type="Proteomes" id="UP001642260"/>
    </source>
</evidence>
<dbReference type="InterPro" id="IPR006626">
    <property type="entry name" value="PbH1"/>
</dbReference>
<dbReference type="SUPFAM" id="SSF51126">
    <property type="entry name" value="Pectin lyase-like"/>
    <property type="match status" value="1"/>
</dbReference>
<dbReference type="InterPro" id="IPR012334">
    <property type="entry name" value="Pectin_lyas_fold"/>
</dbReference>
<dbReference type="FunFam" id="2.160.20.10:FF:000004">
    <property type="entry name" value="Pectin lyase-like superfamily protein"/>
    <property type="match status" value="1"/>
</dbReference>
<dbReference type="Gene3D" id="2.160.20.10">
    <property type="entry name" value="Single-stranded right-handed beta-helix, Pectin lyase-like"/>
    <property type="match status" value="1"/>
</dbReference>
<evidence type="ECO:0000256" key="1">
    <source>
        <dbReference type="ARBA" id="ARBA00004191"/>
    </source>
</evidence>
<dbReference type="Pfam" id="PF00295">
    <property type="entry name" value="Glyco_hydro_28"/>
    <property type="match status" value="1"/>
</dbReference>